<reference evidence="2 3" key="1">
    <citation type="submission" date="2017-03" db="EMBL/GenBank/DDBJ databases">
        <authorList>
            <person name="Afonso C.L."/>
            <person name="Miller P.J."/>
            <person name="Scott M.A."/>
            <person name="Spackman E."/>
            <person name="Goraichik I."/>
            <person name="Dimitrov K.M."/>
            <person name="Suarez D.L."/>
            <person name="Swayne D.E."/>
        </authorList>
    </citation>
    <scope>NUCLEOTIDE SEQUENCE [LARGE SCALE GENOMIC DNA]</scope>
    <source>
        <strain evidence="2 3">CECT 7066</strain>
    </source>
</reference>
<sequence>MLPWIHLATASTPEGDTLRLLRRGDEFSIRLEDGNELMNSRLGGSEEALATLALDLLAGRPAPRVLIGGLGMGFTLRAAQSVAPPGARLIVSEIVPELVEWAEEHMAAVFGDCLEDPRVEVKTGDVRTAISEAAGAFDAILLDVDNGPDGLTRGDNDALYGEADLLAARRALTPGGVLAVWSAAPDPAFTKRLTWCGFDTDVHAVRAGRTKRGSRHTIWTAVRTDS</sequence>
<organism evidence="2 3">
    <name type="scientific">Palleronia marisminoris</name>
    <dbReference type="NCBI Taxonomy" id="315423"/>
    <lineage>
        <taxon>Bacteria</taxon>
        <taxon>Pseudomonadati</taxon>
        <taxon>Pseudomonadota</taxon>
        <taxon>Alphaproteobacteria</taxon>
        <taxon>Rhodobacterales</taxon>
        <taxon>Roseobacteraceae</taxon>
        <taxon>Palleronia</taxon>
    </lineage>
</organism>
<dbReference type="RefSeq" id="WP_085854007.1">
    <property type="nucleotide sequence ID" value="NZ_FOPF01000005.1"/>
</dbReference>
<dbReference type="PANTHER" id="PTHR43317:SF3">
    <property type="entry name" value="BLR2883 PROTEIN"/>
    <property type="match status" value="1"/>
</dbReference>
<dbReference type="InterPro" id="IPR029063">
    <property type="entry name" value="SAM-dependent_MTases_sf"/>
</dbReference>
<dbReference type="AlphaFoldDB" id="A0A1Y5SRR7"/>
<evidence type="ECO:0000313" key="3">
    <source>
        <dbReference type="Proteomes" id="UP000193870"/>
    </source>
</evidence>
<dbReference type="GO" id="GO:0006596">
    <property type="term" value="P:polyamine biosynthetic process"/>
    <property type="evidence" value="ECO:0007669"/>
    <property type="project" value="UniProtKB-KW"/>
</dbReference>
<dbReference type="PANTHER" id="PTHR43317">
    <property type="entry name" value="THERMOSPERMINE SYNTHASE ACAULIS5"/>
    <property type="match status" value="1"/>
</dbReference>
<dbReference type="Proteomes" id="UP000193870">
    <property type="component" value="Unassembled WGS sequence"/>
</dbReference>
<dbReference type="SUPFAM" id="SSF53335">
    <property type="entry name" value="S-adenosyl-L-methionine-dependent methyltransferases"/>
    <property type="match status" value="1"/>
</dbReference>
<dbReference type="CDD" id="cd02440">
    <property type="entry name" value="AdoMet_MTases"/>
    <property type="match status" value="1"/>
</dbReference>
<keyword evidence="3" id="KW-1185">Reference proteome</keyword>
<keyword evidence="1" id="KW-0620">Polyamine biosynthesis</keyword>
<evidence type="ECO:0000313" key="2">
    <source>
        <dbReference type="EMBL" id="SLN46259.1"/>
    </source>
</evidence>
<protein>
    <submittedName>
        <fullName evidence="2">Spermidine synthase</fullName>
    </submittedName>
</protein>
<dbReference type="EMBL" id="FWFV01000005">
    <property type="protein sequence ID" value="SLN46259.1"/>
    <property type="molecule type" value="Genomic_DNA"/>
</dbReference>
<gene>
    <name evidence="2" type="ORF">PAM7066_02015</name>
</gene>
<accession>A0A1Y5SRR7</accession>
<proteinExistence type="predicted"/>
<name>A0A1Y5SRR7_9RHOB</name>
<dbReference type="Gene3D" id="3.40.50.150">
    <property type="entry name" value="Vaccinia Virus protein VP39"/>
    <property type="match status" value="1"/>
</dbReference>
<evidence type="ECO:0000256" key="1">
    <source>
        <dbReference type="ARBA" id="ARBA00023115"/>
    </source>
</evidence>
<dbReference type="OrthoDB" id="9793351at2"/>
<dbReference type="STRING" id="315423.SAMN04488020_10570"/>